<evidence type="ECO:0000256" key="1">
    <source>
        <dbReference type="ARBA" id="ARBA00010669"/>
    </source>
</evidence>
<keyword evidence="6 8" id="KW-0862">Zinc</keyword>
<sequence>MNEQYREAMGKALFLANRARETGDVPVGAVVVDEDGRIIGRGWNCREANHDPAGHAEIVALREAGRARGTWRLTGCTLIVTLEPCTMCAGAILASRIDRVVFGAWDPKAGAAGSLRDVLRDARMPHPTEVVGGVLAQEAAMQLRSFFLGCRTPDEMPVVQAPVHEPGDIVTPIVVPYEEDEAPEPINEEAPHEELPHDEGVPAQLVTPAAPAAPVAPAERAHAPAHAARVPSRHRGTEASPLPRRVGRPFSERVSGNADNPADIPVGESIEPGAPVSAPPSQPPYPSAAPVMPAVSPDMTRGPITKSVPQIRPVHVRPTSSVPEGLYTPAQPGRPVTQPLRESAPRPPAPEPVVEPALVEPQAPVQPVRAMDEPIPAPPTPPAFPQRASSRQSARPQRPLPQAFEPEPVRRVDYELSPRQFNDVDPITSGIRVRRSARRRGNARH</sequence>
<evidence type="ECO:0000313" key="11">
    <source>
        <dbReference type="EMBL" id="PKY63801.1"/>
    </source>
</evidence>
<dbReference type="AlphaFoldDB" id="A0A2I1HY48"/>
<dbReference type="GO" id="GO:0052717">
    <property type="term" value="F:tRNA-specific adenosine-34 deaminase activity"/>
    <property type="evidence" value="ECO:0007669"/>
    <property type="project" value="UniProtKB-UniRule"/>
</dbReference>
<dbReference type="CDD" id="cd01285">
    <property type="entry name" value="nucleoside_deaminase"/>
    <property type="match status" value="1"/>
</dbReference>
<evidence type="ECO:0000256" key="2">
    <source>
        <dbReference type="ARBA" id="ARBA00011738"/>
    </source>
</evidence>
<comment type="cofactor">
    <cofactor evidence="8">
        <name>Zn(2+)</name>
        <dbReference type="ChEBI" id="CHEBI:29105"/>
    </cofactor>
    <text evidence="8">Binds 1 zinc ion per subunit.</text>
</comment>
<feature type="binding site" evidence="8">
    <location>
        <position position="88"/>
    </location>
    <ligand>
        <name>Zn(2+)</name>
        <dbReference type="ChEBI" id="CHEBI:29105"/>
        <note>catalytic</note>
    </ligand>
</feature>
<dbReference type="InterPro" id="IPR002125">
    <property type="entry name" value="CMP_dCMP_dom"/>
</dbReference>
<dbReference type="SUPFAM" id="SSF53927">
    <property type="entry name" value="Cytidine deaminase-like"/>
    <property type="match status" value="1"/>
</dbReference>
<reference evidence="11 12" key="1">
    <citation type="submission" date="2017-12" db="EMBL/GenBank/DDBJ databases">
        <title>Phylogenetic diversity of female urinary microbiome.</title>
        <authorList>
            <person name="Thomas-White K."/>
            <person name="Wolfe A.J."/>
        </authorList>
    </citation>
    <scope>NUCLEOTIDE SEQUENCE [LARGE SCALE GENOMIC DNA]</scope>
    <source>
        <strain evidence="11 12">UMB0018</strain>
    </source>
</reference>
<dbReference type="PROSITE" id="PS51747">
    <property type="entry name" value="CYT_DCMP_DEAMINASES_2"/>
    <property type="match status" value="1"/>
</dbReference>
<evidence type="ECO:0000256" key="9">
    <source>
        <dbReference type="SAM" id="MobiDB-lite"/>
    </source>
</evidence>
<evidence type="ECO:0000313" key="12">
    <source>
        <dbReference type="Proteomes" id="UP000234198"/>
    </source>
</evidence>
<evidence type="ECO:0000256" key="4">
    <source>
        <dbReference type="ARBA" id="ARBA00022723"/>
    </source>
</evidence>
<feature type="compositionally biased region" description="Pro residues" evidence="9">
    <location>
        <begin position="375"/>
        <end position="384"/>
    </location>
</feature>
<feature type="compositionally biased region" description="Pro residues" evidence="9">
    <location>
        <begin position="277"/>
        <end position="287"/>
    </location>
</feature>
<feature type="compositionally biased region" description="Low complexity" evidence="9">
    <location>
        <begin position="288"/>
        <end position="297"/>
    </location>
</feature>
<evidence type="ECO:0000256" key="6">
    <source>
        <dbReference type="ARBA" id="ARBA00022833"/>
    </source>
</evidence>
<comment type="caution">
    <text evidence="11">The sequence shown here is derived from an EMBL/GenBank/DDBJ whole genome shotgun (WGS) entry which is preliminary data.</text>
</comment>
<feature type="compositionally biased region" description="Low complexity" evidence="9">
    <location>
        <begin position="354"/>
        <end position="365"/>
    </location>
</feature>
<keyword evidence="5 8" id="KW-0378">Hydrolase</keyword>
<feature type="domain" description="CMP/dCMP-type deaminase" evidence="10">
    <location>
        <begin position="3"/>
        <end position="126"/>
    </location>
</feature>
<accession>A0A2I1HY48</accession>
<feature type="compositionally biased region" description="Basic and acidic residues" evidence="9">
    <location>
        <begin position="407"/>
        <end position="416"/>
    </location>
</feature>
<dbReference type="GO" id="GO:0002100">
    <property type="term" value="P:tRNA wobble adenosine to inosine editing"/>
    <property type="evidence" value="ECO:0007669"/>
    <property type="project" value="UniProtKB-UniRule"/>
</dbReference>
<dbReference type="Proteomes" id="UP000234198">
    <property type="component" value="Unassembled WGS sequence"/>
</dbReference>
<dbReference type="InterPro" id="IPR028883">
    <property type="entry name" value="tRNA_aden_deaminase"/>
</dbReference>
<dbReference type="Gene3D" id="3.40.140.10">
    <property type="entry name" value="Cytidine Deaminase, domain 2"/>
    <property type="match status" value="1"/>
</dbReference>
<feature type="compositionally biased region" description="Low complexity" evidence="9">
    <location>
        <begin position="385"/>
        <end position="403"/>
    </location>
</feature>
<feature type="region of interest" description="Disordered" evidence="9">
    <location>
        <begin position="210"/>
        <end position="445"/>
    </location>
</feature>
<comment type="function">
    <text evidence="8">Catalyzes the deamination of adenosine to inosine at the wobble position 34 of tRNA(Arg2).</text>
</comment>
<feature type="compositionally biased region" description="Basic residues" evidence="9">
    <location>
        <begin position="432"/>
        <end position="445"/>
    </location>
</feature>
<evidence type="ECO:0000256" key="5">
    <source>
        <dbReference type="ARBA" id="ARBA00022801"/>
    </source>
</evidence>
<dbReference type="Pfam" id="PF00383">
    <property type="entry name" value="dCMP_cyt_deam_1"/>
    <property type="match status" value="1"/>
</dbReference>
<comment type="subunit">
    <text evidence="2 8">Homodimer.</text>
</comment>
<dbReference type="PANTHER" id="PTHR11079:SF202">
    <property type="entry name" value="TRNA-SPECIFIC ADENOSINE DEAMINASE"/>
    <property type="match status" value="1"/>
</dbReference>
<gene>
    <name evidence="8" type="primary">tadA</name>
    <name evidence="11" type="ORF">CYJ22_09085</name>
</gene>
<dbReference type="PANTHER" id="PTHR11079">
    <property type="entry name" value="CYTOSINE DEAMINASE FAMILY MEMBER"/>
    <property type="match status" value="1"/>
</dbReference>
<evidence type="ECO:0000256" key="3">
    <source>
        <dbReference type="ARBA" id="ARBA00022694"/>
    </source>
</evidence>
<feature type="binding site" evidence="8">
    <location>
        <position position="55"/>
    </location>
    <ligand>
        <name>Zn(2+)</name>
        <dbReference type="ChEBI" id="CHEBI:29105"/>
        <note>catalytic</note>
    </ligand>
</feature>
<feature type="compositionally biased region" description="Low complexity" evidence="9">
    <location>
        <begin position="210"/>
        <end position="230"/>
    </location>
</feature>
<dbReference type="GO" id="GO:0008270">
    <property type="term" value="F:zinc ion binding"/>
    <property type="evidence" value="ECO:0007669"/>
    <property type="project" value="UniProtKB-UniRule"/>
</dbReference>
<dbReference type="HAMAP" id="MF_00972">
    <property type="entry name" value="tRNA_aden_deaminase"/>
    <property type="match status" value="1"/>
</dbReference>
<evidence type="ECO:0000256" key="8">
    <source>
        <dbReference type="HAMAP-Rule" id="MF_00972"/>
    </source>
</evidence>
<evidence type="ECO:0000259" key="10">
    <source>
        <dbReference type="PROSITE" id="PS51747"/>
    </source>
</evidence>
<dbReference type="InterPro" id="IPR016192">
    <property type="entry name" value="APOBEC/CMP_deaminase_Zn-bd"/>
</dbReference>
<comment type="similarity">
    <text evidence="1">Belongs to the cytidine and deoxycytidylate deaminase family. ADAT2 subfamily.</text>
</comment>
<dbReference type="PROSITE" id="PS00903">
    <property type="entry name" value="CYT_DCMP_DEAMINASES_1"/>
    <property type="match status" value="1"/>
</dbReference>
<proteinExistence type="inferred from homology"/>
<name>A0A2I1HY48_9ACTO</name>
<protein>
    <recommendedName>
        <fullName evidence="8">tRNA-specific adenosine deaminase</fullName>
        <ecNumber evidence="8">3.5.4.33</ecNumber>
    </recommendedName>
</protein>
<keyword evidence="4 8" id="KW-0479">Metal-binding</keyword>
<dbReference type="InterPro" id="IPR016193">
    <property type="entry name" value="Cytidine_deaminase-like"/>
</dbReference>
<feature type="active site" description="Proton donor" evidence="8">
    <location>
        <position position="57"/>
    </location>
</feature>
<comment type="catalytic activity">
    <reaction evidence="7 8">
        <text>adenosine(34) in tRNA + H2O + H(+) = inosine(34) in tRNA + NH4(+)</text>
        <dbReference type="Rhea" id="RHEA:43168"/>
        <dbReference type="Rhea" id="RHEA-COMP:10373"/>
        <dbReference type="Rhea" id="RHEA-COMP:10374"/>
        <dbReference type="ChEBI" id="CHEBI:15377"/>
        <dbReference type="ChEBI" id="CHEBI:15378"/>
        <dbReference type="ChEBI" id="CHEBI:28938"/>
        <dbReference type="ChEBI" id="CHEBI:74411"/>
        <dbReference type="ChEBI" id="CHEBI:82852"/>
        <dbReference type="EC" id="3.5.4.33"/>
    </reaction>
</comment>
<feature type="binding site" evidence="8">
    <location>
        <position position="85"/>
    </location>
    <ligand>
        <name>Zn(2+)</name>
        <dbReference type="ChEBI" id="CHEBI:29105"/>
        <note>catalytic</note>
    </ligand>
</feature>
<organism evidence="11 12">
    <name type="scientific">Schaalia odontolytica</name>
    <dbReference type="NCBI Taxonomy" id="1660"/>
    <lineage>
        <taxon>Bacteria</taxon>
        <taxon>Bacillati</taxon>
        <taxon>Actinomycetota</taxon>
        <taxon>Actinomycetes</taxon>
        <taxon>Actinomycetales</taxon>
        <taxon>Actinomycetaceae</taxon>
        <taxon>Schaalia</taxon>
    </lineage>
</organism>
<dbReference type="EC" id="3.5.4.33" evidence="8"/>
<evidence type="ECO:0000256" key="7">
    <source>
        <dbReference type="ARBA" id="ARBA00048045"/>
    </source>
</evidence>
<dbReference type="EMBL" id="PKKM01000014">
    <property type="protein sequence ID" value="PKY63801.1"/>
    <property type="molecule type" value="Genomic_DNA"/>
</dbReference>
<dbReference type="NCBIfam" id="NF008113">
    <property type="entry name" value="PRK10860.1"/>
    <property type="match status" value="1"/>
</dbReference>
<dbReference type="FunFam" id="3.40.140.10:FF:000005">
    <property type="entry name" value="tRNA-specific adenosine deaminase"/>
    <property type="match status" value="1"/>
</dbReference>
<keyword evidence="3 8" id="KW-0819">tRNA processing</keyword>